<dbReference type="Pfam" id="PF00069">
    <property type="entry name" value="Pkinase"/>
    <property type="match status" value="1"/>
</dbReference>
<comment type="caution">
    <text evidence="5">The sequence shown here is derived from an EMBL/GenBank/DDBJ whole genome shotgun (WGS) entry which is preliminary data.</text>
</comment>
<dbReference type="InterPro" id="IPR011009">
    <property type="entry name" value="Kinase-like_dom_sf"/>
</dbReference>
<evidence type="ECO:0000313" key="6">
    <source>
        <dbReference type="Proteomes" id="UP001295740"/>
    </source>
</evidence>
<dbReference type="InterPro" id="IPR012334">
    <property type="entry name" value="Pectin_lyas_fold"/>
</dbReference>
<gene>
    <name evidence="5" type="ORF">KHLLAP_LOCUS14457</name>
</gene>
<dbReference type="Pfam" id="PF00544">
    <property type="entry name" value="Pectate_lyase_4"/>
    <property type="match status" value="1"/>
</dbReference>
<reference evidence="5" key="1">
    <citation type="submission" date="2023-10" db="EMBL/GenBank/DDBJ databases">
        <authorList>
            <person name="Hackl T."/>
        </authorList>
    </citation>
    <scope>NUCLEOTIDE SEQUENCE</scope>
</reference>
<feature type="compositionally biased region" description="Low complexity" evidence="3">
    <location>
        <begin position="554"/>
        <end position="567"/>
    </location>
</feature>
<dbReference type="GO" id="GO:0016829">
    <property type="term" value="F:lyase activity"/>
    <property type="evidence" value="ECO:0007669"/>
    <property type="project" value="UniProtKB-KW"/>
</dbReference>
<dbReference type="InterPro" id="IPR000719">
    <property type="entry name" value="Prot_kinase_dom"/>
</dbReference>
<dbReference type="EMBL" id="CAUWAG010000020">
    <property type="protein sequence ID" value="CAJ2513989.1"/>
    <property type="molecule type" value="Genomic_DNA"/>
</dbReference>
<accession>A0AAI8VZK7</accession>
<evidence type="ECO:0000256" key="3">
    <source>
        <dbReference type="SAM" id="MobiDB-lite"/>
    </source>
</evidence>
<dbReference type="GO" id="GO:0005524">
    <property type="term" value="F:ATP binding"/>
    <property type="evidence" value="ECO:0007669"/>
    <property type="project" value="InterPro"/>
</dbReference>
<evidence type="ECO:0000313" key="5">
    <source>
        <dbReference type="EMBL" id="CAJ2513989.1"/>
    </source>
</evidence>
<keyword evidence="2" id="KW-0456">Lyase</keyword>
<name>A0AAI8VZK7_9PEZI</name>
<dbReference type="InterPro" id="IPR011050">
    <property type="entry name" value="Pectin_lyase_fold/virulence"/>
</dbReference>
<organism evidence="5 6">
    <name type="scientific">Anthostomella pinea</name>
    <dbReference type="NCBI Taxonomy" id="933095"/>
    <lineage>
        <taxon>Eukaryota</taxon>
        <taxon>Fungi</taxon>
        <taxon>Dikarya</taxon>
        <taxon>Ascomycota</taxon>
        <taxon>Pezizomycotina</taxon>
        <taxon>Sordariomycetes</taxon>
        <taxon>Xylariomycetidae</taxon>
        <taxon>Xylariales</taxon>
        <taxon>Xylariaceae</taxon>
        <taxon>Anthostomella</taxon>
    </lineage>
</organism>
<dbReference type="SUPFAM" id="SSF51126">
    <property type="entry name" value="Pectin lyase-like"/>
    <property type="match status" value="1"/>
</dbReference>
<evidence type="ECO:0000256" key="2">
    <source>
        <dbReference type="ARBA" id="ARBA00023239"/>
    </source>
</evidence>
<dbReference type="InterPro" id="IPR002022">
    <property type="entry name" value="Pec_lyase"/>
</dbReference>
<sequence length="1181" mass="131492">MADSSTSAQPSHRALETFRQKLATEWKGIAYCQREYFRTAEIERWMLRTDTDGVATNAGLLLIAVYDRKPNQIYKPTSYDLLVADRRCLIVGVVSSTSALEMHFNFYAEQLVHDLEIEGVEDARGIIERFEERKWHYCPCRLSLGMQQTFEDPRTGRWIMPFCKRQPINAGGTAQVWKVSVPEALVPGDLAKSIERSRYSDNKHGICYTLALKTFTEDISRIFHFEKGAYLALRGKRGMIHYLGDYEIDERLEDGTVARTWNILLEYGDEDLEEFFASPLHYPPILNAETIKFWGGLVNVAEALERMHNLDVKREDGQSQQYYGWHADLKPDNILRVHGEFKLAGFGFAKFKNRDLDSIAEEFMIGGTETYSAPECDRNRRGRGTMTSVTQKIDTWSFGCVLSVSATWVVLGYQGVLAYHLIRQGAIQKLRKRRKNGEKIRVPAADDAFHNGLAVLSEVRDWHNYLRSVLRKSDTITDLILDLIDYKMLVGKPPLRLDSRQLCSQLHDSLALAQRHYQQLLVGGSIKPVAESIVEALLSVDNRPTVSSGGVNGATTASSSRATSTSARDSRTGDIQGADSTQSPLGIHTENTSTATDPVTPRRASSTQGEFTREKEVVHMPGVSLHHGTEPVTPMNGHPPLTSSPRLIQGESPSRNAGSKSPADSLGPFSSPTTATEPAEPFYVDPAWPVYKVKDAMKRQEVRRWFGKQPSDEYLKNFLKDRDIKFLIDNDTTMVRFWDAMEVVFDTLVKKIGRLDDDALDLEFTIGTDHNAYNAKERQLFTNFKKAKREALARQVQFQTDMMSSLTRIFDEYLRNPARPMTLIVLTDGVWVGTVNSDGTPNPVKVELAIAEFLRKRLFTEKSTKRWFTIEFISFGNAGLEILTSLDDEMAKKYSVPDVIDTVPVSGDVYKMILGSLLDELDAKPMSAASTSSVHAPTPLNGFETTSYLSAWRPLPLSLPSTLTSLDELLECAKQEGAAICIVDGTIEGAEAVKVTSDTTILGKDYNAILKGVGLKINGKSGERVRNVIVRNLSIDKVLASTGDAIGIQYAENVWVDHCDIQGDRTQDDKDLCDGLFDRAQLARAVVSLWHGSRLQQLLRERERRHHSAQLLVEGNVFVDVGKPLYAVDGDGFAVDNDNDFGGAGNTASAGSVSVPYEYTLMGSAEVASAVFGTAGATLTF</sequence>
<dbReference type="SMART" id="SM00220">
    <property type="entry name" value="S_TKc"/>
    <property type="match status" value="1"/>
</dbReference>
<keyword evidence="6" id="KW-1185">Reference proteome</keyword>
<dbReference type="AlphaFoldDB" id="A0AAI8VZK7"/>
<evidence type="ECO:0000256" key="1">
    <source>
        <dbReference type="ARBA" id="ARBA00010980"/>
    </source>
</evidence>
<dbReference type="Proteomes" id="UP001295740">
    <property type="component" value="Unassembled WGS sequence"/>
</dbReference>
<dbReference type="SUPFAM" id="SSF56112">
    <property type="entry name" value="Protein kinase-like (PK-like)"/>
    <property type="match status" value="1"/>
</dbReference>
<dbReference type="Gene3D" id="1.10.510.10">
    <property type="entry name" value="Transferase(Phosphotransferase) domain 1"/>
    <property type="match status" value="1"/>
</dbReference>
<dbReference type="PROSITE" id="PS50011">
    <property type="entry name" value="PROTEIN_KINASE_DOM"/>
    <property type="match status" value="1"/>
</dbReference>
<evidence type="ECO:0000259" key="4">
    <source>
        <dbReference type="PROSITE" id="PS50011"/>
    </source>
</evidence>
<dbReference type="PANTHER" id="PTHR24359">
    <property type="entry name" value="SERINE/THREONINE-PROTEIN KINASE SBK1"/>
    <property type="match status" value="1"/>
</dbReference>
<feature type="compositionally biased region" description="Polar residues" evidence="3">
    <location>
        <begin position="641"/>
        <end position="659"/>
    </location>
</feature>
<feature type="region of interest" description="Disordered" evidence="3">
    <location>
        <begin position="544"/>
        <end position="680"/>
    </location>
</feature>
<protein>
    <submittedName>
        <fullName evidence="5">Uu.00g021080.m01.CDS01</fullName>
    </submittedName>
</protein>
<feature type="compositionally biased region" description="Polar residues" evidence="3">
    <location>
        <begin position="578"/>
        <end position="610"/>
    </location>
</feature>
<dbReference type="PANTHER" id="PTHR24359:SF1">
    <property type="entry name" value="INHIBITOR OF NUCLEAR FACTOR KAPPA-B KINASE EPSILON SUBUNIT HOMOLOG 1-RELATED"/>
    <property type="match status" value="1"/>
</dbReference>
<dbReference type="Gene3D" id="2.160.20.10">
    <property type="entry name" value="Single-stranded right-handed beta-helix, Pectin lyase-like"/>
    <property type="match status" value="2"/>
</dbReference>
<comment type="similarity">
    <text evidence="1">Belongs to the polysaccharide lyase 1 family.</text>
</comment>
<feature type="domain" description="Protein kinase" evidence="4">
    <location>
        <begin position="162"/>
        <end position="510"/>
    </location>
</feature>
<dbReference type="GO" id="GO:0004674">
    <property type="term" value="F:protein serine/threonine kinase activity"/>
    <property type="evidence" value="ECO:0007669"/>
    <property type="project" value="TreeGrafter"/>
</dbReference>
<proteinExistence type="inferred from homology"/>